<dbReference type="SUPFAM" id="SSF54211">
    <property type="entry name" value="Ribosomal protein S5 domain 2-like"/>
    <property type="match status" value="1"/>
</dbReference>
<dbReference type="SUPFAM" id="SSF55874">
    <property type="entry name" value="ATPase domain of HSP90 chaperone/DNA topoisomerase II/histidine kinase"/>
    <property type="match status" value="1"/>
</dbReference>
<evidence type="ECO:0000256" key="4">
    <source>
        <dbReference type="ARBA" id="ARBA00023186"/>
    </source>
</evidence>
<dbReference type="EMBL" id="BAAADB010000029">
    <property type="protein sequence ID" value="GAA0518391.1"/>
    <property type="molecule type" value="Genomic_DNA"/>
</dbReference>
<evidence type="ECO:0000256" key="3">
    <source>
        <dbReference type="ARBA" id="ARBA00022840"/>
    </source>
</evidence>
<keyword evidence="6" id="KW-1185">Reference proteome</keyword>
<keyword evidence="4" id="KW-0143">Chaperone</keyword>
<evidence type="ECO:0000256" key="1">
    <source>
        <dbReference type="ARBA" id="ARBA00008239"/>
    </source>
</evidence>
<keyword evidence="3" id="KW-0067">ATP-binding</keyword>
<keyword evidence="2" id="KW-0547">Nucleotide-binding</keyword>
<accession>A0ABN1CFX5</accession>
<dbReference type="Gene3D" id="3.30.230.80">
    <property type="match status" value="1"/>
</dbReference>
<dbReference type="PIRSF" id="PIRSF002583">
    <property type="entry name" value="Hsp90"/>
    <property type="match status" value="1"/>
</dbReference>
<dbReference type="Pfam" id="PF13589">
    <property type="entry name" value="HATPase_c_3"/>
    <property type="match status" value="1"/>
</dbReference>
<evidence type="ECO:0000313" key="6">
    <source>
        <dbReference type="Proteomes" id="UP001500191"/>
    </source>
</evidence>
<organism evidence="5 6">
    <name type="scientific">Deinococcus depolymerans</name>
    <dbReference type="NCBI Taxonomy" id="392408"/>
    <lineage>
        <taxon>Bacteria</taxon>
        <taxon>Thermotogati</taxon>
        <taxon>Deinococcota</taxon>
        <taxon>Deinococci</taxon>
        <taxon>Deinococcales</taxon>
        <taxon>Deinococcaceae</taxon>
        <taxon>Deinococcus</taxon>
    </lineage>
</organism>
<dbReference type="PANTHER" id="PTHR11528">
    <property type="entry name" value="HEAT SHOCK PROTEIN 90 FAMILY MEMBER"/>
    <property type="match status" value="1"/>
</dbReference>
<comment type="caution">
    <text evidence="5">The sequence shown here is derived from an EMBL/GenBank/DDBJ whole genome shotgun (WGS) entry which is preliminary data.</text>
</comment>
<dbReference type="NCBIfam" id="NF010683">
    <property type="entry name" value="PRK14083.1"/>
    <property type="match status" value="1"/>
</dbReference>
<dbReference type="Proteomes" id="UP001500191">
    <property type="component" value="Unassembled WGS sequence"/>
</dbReference>
<dbReference type="InterPro" id="IPR036890">
    <property type="entry name" value="HATPase_C_sf"/>
</dbReference>
<dbReference type="InterPro" id="IPR001404">
    <property type="entry name" value="Hsp90_fam"/>
</dbReference>
<name>A0ABN1CFX5_9DEIO</name>
<evidence type="ECO:0000313" key="5">
    <source>
        <dbReference type="EMBL" id="GAA0518391.1"/>
    </source>
</evidence>
<dbReference type="InterPro" id="IPR020568">
    <property type="entry name" value="Ribosomal_Su5_D2-typ_SF"/>
</dbReference>
<reference evidence="5 6" key="1">
    <citation type="journal article" date="2019" name="Int. J. Syst. Evol. Microbiol.">
        <title>The Global Catalogue of Microorganisms (GCM) 10K type strain sequencing project: providing services to taxonomists for standard genome sequencing and annotation.</title>
        <authorList>
            <consortium name="The Broad Institute Genomics Platform"/>
            <consortium name="The Broad Institute Genome Sequencing Center for Infectious Disease"/>
            <person name="Wu L."/>
            <person name="Ma J."/>
        </authorList>
    </citation>
    <scope>NUCLEOTIDE SEQUENCE [LARGE SCALE GENOMIC DNA]</scope>
    <source>
        <strain evidence="5 6">JCM 14368</strain>
    </source>
</reference>
<dbReference type="Gene3D" id="3.30.565.10">
    <property type="entry name" value="Histidine kinase-like ATPase, C-terminal domain"/>
    <property type="match status" value="1"/>
</dbReference>
<comment type="similarity">
    <text evidence="1">Belongs to the heat shock protein 90 family.</text>
</comment>
<proteinExistence type="inferred from homology"/>
<protein>
    <submittedName>
        <fullName evidence="5">HSP90 family protein</fullName>
    </submittedName>
</protein>
<sequence>MRRMTRSFAVDLRGLIDLLSEHLYAGPEVYVRELMQNGVDAIRARTDLGGAFSPALTFDVQEGRLTFTDNGVGLSPDDIHTFLATIGRSSKRGSVEFIGQFGIGLLACFLVSEEIELVSRSARGTPPVRWVGRADGSYTLLTGQDAALPDGPVGTQITLRARPDRAAFLLPDRVASWAAEYGALLPYPVTLVGPAGSVSLNATGAPWLDHSRGEEARRAATLAYGEALLNAPPLDFVDVNTRAGAVRGVAFILPWTPSLDARGHHRVYVRHMLLSEQEEQLTPRWAFFVKTVLDAGTLRPNAARDALRDDADLHAAREEIAGTLRDWLLRLAREQPGRLRELITLHYLSIKALAAEDDGFLTLFLPWLPFESSAGRQTLPELLERSGGELRFVADLNLYRQAAQLAAPGGPPVIHAVYTYDHTLLERYGALNPQVRVTRLSAADLVQDLAPPTPAERRATATLLAAAQDTLAPLDAGVRLSHFEPAALCAMAFPGAQRDLHLTRQAVGPSGGLWADLLDDLRDVSGDSYAMDVHFNLNHPLVQRAAHLPDGPLLRRVLGMLYVQALLLGHHPLTARELELLNGGLLDLIGAALGDPDASRPAPHLN</sequence>
<evidence type="ECO:0000256" key="2">
    <source>
        <dbReference type="ARBA" id="ARBA00022741"/>
    </source>
</evidence>
<gene>
    <name evidence="5" type="ORF">GCM10008937_27420</name>
</gene>